<organism evidence="3 4">
    <name type="scientific">Saccharopolyspora flava</name>
    <dbReference type="NCBI Taxonomy" id="95161"/>
    <lineage>
        <taxon>Bacteria</taxon>
        <taxon>Bacillati</taxon>
        <taxon>Actinomycetota</taxon>
        <taxon>Actinomycetes</taxon>
        <taxon>Pseudonocardiales</taxon>
        <taxon>Pseudonocardiaceae</taxon>
        <taxon>Saccharopolyspora</taxon>
    </lineage>
</organism>
<evidence type="ECO:0000256" key="1">
    <source>
        <dbReference type="SAM" id="MobiDB-lite"/>
    </source>
</evidence>
<feature type="compositionally biased region" description="Pro residues" evidence="1">
    <location>
        <begin position="191"/>
        <end position="204"/>
    </location>
</feature>
<feature type="chain" id="PRO_5039165449" description="Small secreted protein" evidence="2">
    <location>
        <begin position="21"/>
        <end position="216"/>
    </location>
</feature>
<protein>
    <recommendedName>
        <fullName evidence="5">Small secreted protein</fullName>
    </recommendedName>
</protein>
<dbReference type="AlphaFoldDB" id="A0A1I6QY27"/>
<evidence type="ECO:0000313" key="4">
    <source>
        <dbReference type="Proteomes" id="UP000198852"/>
    </source>
</evidence>
<dbReference type="STRING" id="95161.SAMN05660874_02079"/>
<evidence type="ECO:0000313" key="3">
    <source>
        <dbReference type="EMBL" id="SFS57305.1"/>
    </source>
</evidence>
<accession>A0A1I6QY27</accession>
<keyword evidence="2" id="KW-0732">Signal</keyword>
<evidence type="ECO:0008006" key="5">
    <source>
        <dbReference type="Google" id="ProtNLM"/>
    </source>
</evidence>
<sequence>MRFRATSLAALAAIPLALSACGTAPAPKPVPAPQAAGPEGIEWAGRLCGLVNDFSASQKNLPPVDKTNTATMKDSVVTRLDSATKTADDTVRGLHELPPSPIQGGDQVSQGIQDAFSQIRDLMAGARGKADQIDPNDKQKFTEGMTALQGELKKTSQVDLNGKFGALEANKPLAEAAKQAPGCKPFFNPAPAQPAPGQPAPAQPAPVQHDPARPGQ</sequence>
<name>A0A1I6QY27_9PSEU</name>
<keyword evidence="4" id="KW-1185">Reference proteome</keyword>
<dbReference type="EMBL" id="FOZX01000002">
    <property type="protein sequence ID" value="SFS57305.1"/>
    <property type="molecule type" value="Genomic_DNA"/>
</dbReference>
<gene>
    <name evidence="3" type="ORF">SAMN05660874_02079</name>
</gene>
<feature type="signal peptide" evidence="2">
    <location>
        <begin position="1"/>
        <end position="20"/>
    </location>
</feature>
<reference evidence="4" key="1">
    <citation type="submission" date="2016-10" db="EMBL/GenBank/DDBJ databases">
        <authorList>
            <person name="Varghese N."/>
            <person name="Submissions S."/>
        </authorList>
    </citation>
    <scope>NUCLEOTIDE SEQUENCE [LARGE SCALE GENOMIC DNA]</scope>
    <source>
        <strain evidence="4">DSM 44771</strain>
    </source>
</reference>
<evidence type="ECO:0000256" key="2">
    <source>
        <dbReference type="SAM" id="SignalP"/>
    </source>
</evidence>
<dbReference type="PROSITE" id="PS51257">
    <property type="entry name" value="PROKAR_LIPOPROTEIN"/>
    <property type="match status" value="1"/>
</dbReference>
<feature type="region of interest" description="Disordered" evidence="1">
    <location>
        <begin position="179"/>
        <end position="216"/>
    </location>
</feature>
<dbReference type="Proteomes" id="UP000198852">
    <property type="component" value="Unassembled WGS sequence"/>
</dbReference>
<dbReference type="RefSeq" id="WP_175548010.1">
    <property type="nucleotide sequence ID" value="NZ_FOZX01000002.1"/>
</dbReference>
<proteinExistence type="predicted"/>